<organism evidence="1 2">
    <name type="scientific">Desulfosporosinus fructosivorans</name>
    <dbReference type="NCBI Taxonomy" id="2018669"/>
    <lineage>
        <taxon>Bacteria</taxon>
        <taxon>Bacillati</taxon>
        <taxon>Bacillota</taxon>
        <taxon>Clostridia</taxon>
        <taxon>Eubacteriales</taxon>
        <taxon>Desulfitobacteriaceae</taxon>
        <taxon>Desulfosporosinus</taxon>
    </lineage>
</organism>
<accession>A0A4Z0R057</accession>
<dbReference type="RefSeq" id="WP_135550309.1">
    <property type="nucleotide sequence ID" value="NZ_SPQQ01000008.1"/>
</dbReference>
<proteinExistence type="predicted"/>
<dbReference type="OrthoDB" id="5192220at2"/>
<evidence type="ECO:0000313" key="1">
    <source>
        <dbReference type="EMBL" id="TGE36421.1"/>
    </source>
</evidence>
<comment type="caution">
    <text evidence="1">The sequence shown here is derived from an EMBL/GenBank/DDBJ whole genome shotgun (WGS) entry which is preliminary data.</text>
</comment>
<dbReference type="AlphaFoldDB" id="A0A4Z0R057"/>
<evidence type="ECO:0000313" key="2">
    <source>
        <dbReference type="Proteomes" id="UP000298460"/>
    </source>
</evidence>
<dbReference type="CDD" id="cd17033">
    <property type="entry name" value="DR1245-like"/>
    <property type="match status" value="1"/>
</dbReference>
<dbReference type="EMBL" id="SPQQ01000008">
    <property type="protein sequence ID" value="TGE36421.1"/>
    <property type="molecule type" value="Genomic_DNA"/>
</dbReference>
<name>A0A4Z0R057_9FIRM</name>
<gene>
    <name evidence="1" type="ORF">E4K67_21085</name>
</gene>
<sequence length="153" mass="17891">MSLFRVLYEILTQNGWEFDFDNKNEIIKLEIRGINTNFHAFLLVDEEQESLLCNTHIKQKIPFSKRLEVCDFMSRVNYELANGNFEMDMDNGEIRYRTYLDLADAEPSKDQVLNIVWNGVLGFDTYYPGLIKLVYEDYSAEEAAAFCTDQDTL</sequence>
<dbReference type="InterPro" id="IPR019660">
    <property type="entry name" value="Put_sensory_transdc_reg_YbjN"/>
</dbReference>
<dbReference type="Proteomes" id="UP000298460">
    <property type="component" value="Unassembled WGS sequence"/>
</dbReference>
<protein>
    <submittedName>
        <fullName evidence="1">YbjN domain-containing protein</fullName>
    </submittedName>
</protein>
<keyword evidence="2" id="KW-1185">Reference proteome</keyword>
<reference evidence="1 2" key="1">
    <citation type="submission" date="2019-03" db="EMBL/GenBank/DDBJ databases">
        <title>Draft Genome Sequence of Desulfosporosinus fructosivorans Strain 63.6F, Isolated from Marine Sediment in the Baltic Sea.</title>
        <authorList>
            <person name="Hausmann B."/>
            <person name="Vandieken V."/>
            <person name="Pjevac P."/>
            <person name="Schreck K."/>
            <person name="Herbold C.W."/>
            <person name="Loy A."/>
        </authorList>
    </citation>
    <scope>NUCLEOTIDE SEQUENCE [LARGE SCALE GENOMIC DNA]</scope>
    <source>
        <strain evidence="1 2">63.6F</strain>
    </source>
</reference>
<dbReference type="Pfam" id="PF10722">
    <property type="entry name" value="YbjN"/>
    <property type="match status" value="1"/>
</dbReference>